<dbReference type="RefSeq" id="WP_133432676.1">
    <property type="nucleotide sequence ID" value="NZ_SCWA01000022.1"/>
</dbReference>
<sequence length="172" mass="20166">MMNVYFTHGSDYYMERLIEKYPNRNIIKYAGPEDIVLYESTEDKSVFSSGESYEVVEQQGEVTGTGVLLLKYFQVSEEKQKVAEMTLTGHSDFSEYNGYEAYQLLRPHRGQTYIALFQFRTADLAEDFKKSSVYRNHYDESLKQYQSADFISNVQFTKLLRPYDAAERIEEE</sequence>
<accession>A0A4R6BB09</accession>
<dbReference type="OrthoDB" id="2352283at2"/>
<dbReference type="InterPro" id="IPR011008">
    <property type="entry name" value="Dimeric_a/b-barrel"/>
</dbReference>
<comment type="caution">
    <text evidence="1">The sequence shown here is derived from an EMBL/GenBank/DDBJ whole genome shotgun (WGS) entry which is preliminary data.</text>
</comment>
<evidence type="ECO:0000313" key="1">
    <source>
        <dbReference type="EMBL" id="TDL94134.1"/>
    </source>
</evidence>
<gene>
    <name evidence="1" type="ORF">ERX27_09950</name>
</gene>
<dbReference type="EMBL" id="SCWA01000022">
    <property type="protein sequence ID" value="TDL94134.1"/>
    <property type="molecule type" value="Genomic_DNA"/>
</dbReference>
<protein>
    <recommendedName>
        <fullName evidence="3">Signal transduction protein TRAP</fullName>
    </recommendedName>
</protein>
<keyword evidence="2" id="KW-1185">Reference proteome</keyword>
<evidence type="ECO:0000313" key="2">
    <source>
        <dbReference type="Proteomes" id="UP000295310"/>
    </source>
</evidence>
<reference evidence="1 2" key="1">
    <citation type="submission" date="2019-01" db="EMBL/GenBank/DDBJ databases">
        <title>Draft genome sequences of the type strains of six Macrococcus species.</title>
        <authorList>
            <person name="Mazhar S."/>
            <person name="Altermann E."/>
            <person name="Hill C."/>
            <person name="Mcauliffe O."/>
        </authorList>
    </citation>
    <scope>NUCLEOTIDE SEQUENCE [LARGE SCALE GENOMIC DNA]</scope>
    <source>
        <strain evidence="1 2">CCM4811</strain>
    </source>
</reference>
<dbReference type="Gene3D" id="3.30.70.100">
    <property type="match status" value="1"/>
</dbReference>
<proteinExistence type="predicted"/>
<name>A0A4R6BB09_9STAP</name>
<dbReference type="AlphaFoldDB" id="A0A4R6BB09"/>
<dbReference type="Proteomes" id="UP000295310">
    <property type="component" value="Unassembled WGS sequence"/>
</dbReference>
<evidence type="ECO:0008006" key="3">
    <source>
        <dbReference type="Google" id="ProtNLM"/>
    </source>
</evidence>
<dbReference type="SUPFAM" id="SSF54909">
    <property type="entry name" value="Dimeric alpha+beta barrel"/>
    <property type="match status" value="1"/>
</dbReference>
<organism evidence="1 2">
    <name type="scientific">Macrococcus brunensis</name>
    <dbReference type="NCBI Taxonomy" id="198483"/>
    <lineage>
        <taxon>Bacteria</taxon>
        <taxon>Bacillati</taxon>
        <taxon>Bacillota</taxon>
        <taxon>Bacilli</taxon>
        <taxon>Bacillales</taxon>
        <taxon>Staphylococcaceae</taxon>
        <taxon>Macrococcus</taxon>
    </lineage>
</organism>